<dbReference type="Proteomes" id="UP000601099">
    <property type="component" value="Unassembled WGS sequence"/>
</dbReference>
<dbReference type="InterPro" id="IPR001789">
    <property type="entry name" value="Sig_transdc_resp-reg_receiver"/>
</dbReference>
<evidence type="ECO:0000256" key="5">
    <source>
        <dbReference type="PROSITE-ProRule" id="PRU00169"/>
    </source>
</evidence>
<comment type="caution">
    <text evidence="10">The sequence shown here is derived from an EMBL/GenBank/DDBJ whole genome shotgun (WGS) entry which is preliminary data.</text>
</comment>
<keyword evidence="3 5" id="KW-0597">Phosphoprotein</keyword>
<keyword evidence="11" id="KW-1185">Reference proteome</keyword>
<gene>
    <name evidence="10" type="ORF">I5L79_01175</name>
</gene>
<keyword evidence="6" id="KW-0175">Coiled coil</keyword>
<feature type="domain" description="Histidine kinase" evidence="7">
    <location>
        <begin position="156"/>
        <end position="380"/>
    </location>
</feature>
<evidence type="ECO:0000256" key="6">
    <source>
        <dbReference type="SAM" id="Coils"/>
    </source>
</evidence>
<dbReference type="RefSeq" id="WP_196953183.1">
    <property type="nucleotide sequence ID" value="NZ_JADWYK010000001.1"/>
</dbReference>
<dbReference type="SUPFAM" id="SSF47384">
    <property type="entry name" value="Homodimeric domain of signal transducing histidine kinase"/>
    <property type="match status" value="1"/>
</dbReference>
<dbReference type="InterPro" id="IPR036097">
    <property type="entry name" value="HisK_dim/P_sf"/>
</dbReference>
<dbReference type="InterPro" id="IPR011006">
    <property type="entry name" value="CheY-like_superfamily"/>
</dbReference>
<evidence type="ECO:0000256" key="4">
    <source>
        <dbReference type="PROSITE-ProRule" id="PRU00110"/>
    </source>
</evidence>
<proteinExistence type="predicted"/>
<dbReference type="SMART" id="SM00388">
    <property type="entry name" value="HisKA"/>
    <property type="match status" value="1"/>
</dbReference>
<dbReference type="InterPro" id="IPR004358">
    <property type="entry name" value="Sig_transdc_His_kin-like_C"/>
</dbReference>
<dbReference type="InterPro" id="IPR036641">
    <property type="entry name" value="HPT_dom_sf"/>
</dbReference>
<protein>
    <recommendedName>
        <fullName evidence="2">histidine kinase</fullName>
        <ecNumber evidence="2">2.7.13.3</ecNumber>
    </recommendedName>
</protein>
<dbReference type="InterPro" id="IPR008207">
    <property type="entry name" value="Sig_transdc_His_kin_Hpt_dom"/>
</dbReference>
<dbReference type="SMART" id="SM00448">
    <property type="entry name" value="REC"/>
    <property type="match status" value="1"/>
</dbReference>
<feature type="domain" description="HPt" evidence="9">
    <location>
        <begin position="543"/>
        <end position="639"/>
    </location>
</feature>
<evidence type="ECO:0000256" key="2">
    <source>
        <dbReference type="ARBA" id="ARBA00012438"/>
    </source>
</evidence>
<evidence type="ECO:0000256" key="1">
    <source>
        <dbReference type="ARBA" id="ARBA00000085"/>
    </source>
</evidence>
<accession>A0ABS0KWJ3</accession>
<dbReference type="Gene3D" id="1.10.287.130">
    <property type="match status" value="1"/>
</dbReference>
<dbReference type="InterPro" id="IPR003661">
    <property type="entry name" value="HisK_dim/P_dom"/>
</dbReference>
<dbReference type="EMBL" id="JADWYK010000001">
    <property type="protein sequence ID" value="MBG8552135.1"/>
    <property type="molecule type" value="Genomic_DNA"/>
</dbReference>
<feature type="domain" description="Response regulatory" evidence="8">
    <location>
        <begin position="402"/>
        <end position="520"/>
    </location>
</feature>
<dbReference type="InterPro" id="IPR003594">
    <property type="entry name" value="HATPase_dom"/>
</dbReference>
<feature type="coiled-coil region" evidence="6">
    <location>
        <begin position="129"/>
        <end position="156"/>
    </location>
</feature>
<dbReference type="CDD" id="cd16922">
    <property type="entry name" value="HATPase_EvgS-ArcB-TorS-like"/>
    <property type="match status" value="1"/>
</dbReference>
<dbReference type="Pfam" id="PF01627">
    <property type="entry name" value="Hpt"/>
    <property type="match status" value="1"/>
</dbReference>
<dbReference type="SUPFAM" id="SSF52172">
    <property type="entry name" value="CheY-like"/>
    <property type="match status" value="1"/>
</dbReference>
<dbReference type="PANTHER" id="PTHR45339">
    <property type="entry name" value="HYBRID SIGNAL TRANSDUCTION HISTIDINE KINASE J"/>
    <property type="match status" value="1"/>
</dbReference>
<dbReference type="Pfam" id="PF00072">
    <property type="entry name" value="Response_reg"/>
    <property type="match status" value="1"/>
</dbReference>
<dbReference type="Pfam" id="PF00512">
    <property type="entry name" value="HisKA"/>
    <property type="match status" value="1"/>
</dbReference>
<comment type="catalytic activity">
    <reaction evidence="1">
        <text>ATP + protein L-histidine = ADP + protein N-phospho-L-histidine.</text>
        <dbReference type="EC" id="2.7.13.3"/>
    </reaction>
</comment>
<evidence type="ECO:0000259" key="7">
    <source>
        <dbReference type="PROSITE" id="PS50109"/>
    </source>
</evidence>
<name>A0ABS0KWJ3_9BACT</name>
<dbReference type="SMART" id="SM00387">
    <property type="entry name" value="HATPase_c"/>
    <property type="match status" value="1"/>
</dbReference>
<dbReference type="EC" id="2.7.13.3" evidence="2"/>
<evidence type="ECO:0000313" key="11">
    <source>
        <dbReference type="Proteomes" id="UP000601099"/>
    </source>
</evidence>
<dbReference type="PROSITE" id="PS50894">
    <property type="entry name" value="HPT"/>
    <property type="match status" value="1"/>
</dbReference>
<dbReference type="SUPFAM" id="SSF47226">
    <property type="entry name" value="Histidine-containing phosphotransfer domain, HPT domain"/>
    <property type="match status" value="1"/>
</dbReference>
<dbReference type="InterPro" id="IPR005467">
    <property type="entry name" value="His_kinase_dom"/>
</dbReference>
<dbReference type="SUPFAM" id="SSF55874">
    <property type="entry name" value="ATPase domain of HSP90 chaperone/DNA topoisomerase II/histidine kinase"/>
    <property type="match status" value="1"/>
</dbReference>
<organism evidence="10 11">
    <name type="scientific">Hymenobacter guriensis</name>
    <dbReference type="NCBI Taxonomy" id="2793065"/>
    <lineage>
        <taxon>Bacteria</taxon>
        <taxon>Pseudomonadati</taxon>
        <taxon>Bacteroidota</taxon>
        <taxon>Cytophagia</taxon>
        <taxon>Cytophagales</taxon>
        <taxon>Hymenobacteraceae</taxon>
        <taxon>Hymenobacter</taxon>
    </lineage>
</organism>
<dbReference type="Gene3D" id="1.20.120.160">
    <property type="entry name" value="HPT domain"/>
    <property type="match status" value="1"/>
</dbReference>
<dbReference type="PROSITE" id="PS50110">
    <property type="entry name" value="RESPONSE_REGULATORY"/>
    <property type="match status" value="1"/>
</dbReference>
<reference evidence="10 11" key="1">
    <citation type="submission" date="2020-11" db="EMBL/GenBank/DDBJ databases">
        <title>Hymenobacter sp.</title>
        <authorList>
            <person name="Kim M.K."/>
        </authorList>
    </citation>
    <scope>NUCLEOTIDE SEQUENCE [LARGE SCALE GENOMIC DNA]</scope>
    <source>
        <strain evidence="10 11">BT594</strain>
    </source>
</reference>
<dbReference type="InterPro" id="IPR036890">
    <property type="entry name" value="HATPase_C_sf"/>
</dbReference>
<dbReference type="PRINTS" id="PR00344">
    <property type="entry name" value="BCTRLSENSOR"/>
</dbReference>
<evidence type="ECO:0000313" key="10">
    <source>
        <dbReference type="EMBL" id="MBG8552135.1"/>
    </source>
</evidence>
<dbReference type="Gene3D" id="3.40.50.2300">
    <property type="match status" value="1"/>
</dbReference>
<dbReference type="CDD" id="cd00082">
    <property type="entry name" value="HisKA"/>
    <property type="match status" value="1"/>
</dbReference>
<sequence length="639" mass="69546">MAASAPSPVSFPANLAEAHQRIQELERALEQASSVASIPAQNPNPIFRLDLTGQVIYRNKAAEALEQLLSLEEQQHLLSATSHLTAAAIAQEASQQVVLAVARGHFAAYVVPFVQEGFANVYLVNITARVQAEQEMQRAKEEAEAAVKARENFLANMSHEIRTPMNGVLGMASQLGKTRLDSRQQELLGIIRTSGQHLLSIINDVLDMAKITSGKLELEQTAFNLCDSFAQALQPLVHQATEKGIIVAGTPLRNSCSYPWVLGDPYRLNQILLNLVSNAIKFTEPGGRIIVIAREIASTDDTLTVEVTVEDTGIGIAPEQQARIFEGFTQAYADTTRRFGGTGLGLSISRALVEQLGGTLRLKSEVGKGSTFSFTLPLPRAQGSPQAAEPAVLDQGALRGRRVLLFEDNEINREVARLLLEEWGMHVDEAENGPLGLELLQQNSYDIILMDIQMPGMSGLEATAIIRQLPDATKAQLPIMALTANAFRADNDRYLAAGMDACLTKPFEEAKLYHQLELLISKQRPSAAPAYNLDKLRALAHGRETFVVKIIRSFLTNMPVSLAQLETAATAGDWQQVAALVHHIKPNLEALGVPDIAEAVQLLQQADADAEPARHAAMARLGAQLRRALQQLPRELPAE</sequence>
<evidence type="ECO:0000259" key="9">
    <source>
        <dbReference type="PROSITE" id="PS50894"/>
    </source>
</evidence>
<evidence type="ECO:0000256" key="3">
    <source>
        <dbReference type="ARBA" id="ARBA00022553"/>
    </source>
</evidence>
<feature type="modified residue" description="Phosphohistidine" evidence="4">
    <location>
        <position position="582"/>
    </location>
</feature>
<evidence type="ECO:0000259" key="8">
    <source>
        <dbReference type="PROSITE" id="PS50110"/>
    </source>
</evidence>
<dbReference type="Gene3D" id="3.30.565.10">
    <property type="entry name" value="Histidine kinase-like ATPase, C-terminal domain"/>
    <property type="match status" value="1"/>
</dbReference>
<feature type="modified residue" description="4-aspartylphosphate" evidence="5">
    <location>
        <position position="451"/>
    </location>
</feature>
<dbReference type="PROSITE" id="PS50109">
    <property type="entry name" value="HIS_KIN"/>
    <property type="match status" value="1"/>
</dbReference>
<dbReference type="CDD" id="cd17546">
    <property type="entry name" value="REC_hyHK_CKI1_RcsC-like"/>
    <property type="match status" value="1"/>
</dbReference>
<dbReference type="PANTHER" id="PTHR45339:SF5">
    <property type="entry name" value="HISTIDINE KINASE"/>
    <property type="match status" value="1"/>
</dbReference>
<dbReference type="Pfam" id="PF02518">
    <property type="entry name" value="HATPase_c"/>
    <property type="match status" value="1"/>
</dbReference>